<reference evidence="1" key="1">
    <citation type="journal article" date="2022" name="bioRxiv">
        <title>Sequencing and chromosome-scale assembly of the giantPleurodeles waltlgenome.</title>
        <authorList>
            <person name="Brown T."/>
            <person name="Elewa A."/>
            <person name="Iarovenko S."/>
            <person name="Subramanian E."/>
            <person name="Araus A.J."/>
            <person name="Petzold A."/>
            <person name="Susuki M."/>
            <person name="Suzuki K.-i.T."/>
            <person name="Hayashi T."/>
            <person name="Toyoda A."/>
            <person name="Oliveira C."/>
            <person name="Osipova E."/>
            <person name="Leigh N.D."/>
            <person name="Simon A."/>
            <person name="Yun M.H."/>
        </authorList>
    </citation>
    <scope>NUCLEOTIDE SEQUENCE</scope>
    <source>
        <strain evidence="1">20211129_DDA</strain>
        <tissue evidence="1">Liver</tissue>
    </source>
</reference>
<dbReference type="EMBL" id="JANPWB010000005">
    <property type="protein sequence ID" value="KAJ1183254.1"/>
    <property type="molecule type" value="Genomic_DNA"/>
</dbReference>
<gene>
    <name evidence="1" type="ORF">NDU88_000079</name>
</gene>
<dbReference type="AlphaFoldDB" id="A0AAV7U4E3"/>
<dbReference type="Proteomes" id="UP001066276">
    <property type="component" value="Chromosome 3_1"/>
</dbReference>
<organism evidence="1 2">
    <name type="scientific">Pleurodeles waltl</name>
    <name type="common">Iberian ribbed newt</name>
    <dbReference type="NCBI Taxonomy" id="8319"/>
    <lineage>
        <taxon>Eukaryota</taxon>
        <taxon>Metazoa</taxon>
        <taxon>Chordata</taxon>
        <taxon>Craniata</taxon>
        <taxon>Vertebrata</taxon>
        <taxon>Euteleostomi</taxon>
        <taxon>Amphibia</taxon>
        <taxon>Batrachia</taxon>
        <taxon>Caudata</taxon>
        <taxon>Salamandroidea</taxon>
        <taxon>Salamandridae</taxon>
        <taxon>Pleurodelinae</taxon>
        <taxon>Pleurodeles</taxon>
    </lineage>
</organism>
<sequence>MERAIHRLLLDVLTVATCEEVWRQPVCYFLESITADLGLASSVKYGKPGTNTEEELGDSRVLLHLLVLAPDKAETAGVDIDSAAVVASFSGVDSDSAAVVASFLGVDIDSAAVVASFLGVDIDSAAVVASFLGVDSDSAAVVASFLGVDIDSAAVVASFLGVDIDSAAVVASFLGVDIELVATVVSVRSRPSLLLWWPLWLE</sequence>
<keyword evidence="2" id="KW-1185">Reference proteome</keyword>
<comment type="caution">
    <text evidence="1">The sequence shown here is derived from an EMBL/GenBank/DDBJ whole genome shotgun (WGS) entry which is preliminary data.</text>
</comment>
<name>A0AAV7U4E3_PLEWA</name>
<accession>A0AAV7U4E3</accession>
<proteinExistence type="predicted"/>
<protein>
    <submittedName>
        <fullName evidence="1">Uncharacterized protein</fullName>
    </submittedName>
</protein>
<evidence type="ECO:0000313" key="2">
    <source>
        <dbReference type="Proteomes" id="UP001066276"/>
    </source>
</evidence>
<evidence type="ECO:0000313" key="1">
    <source>
        <dbReference type="EMBL" id="KAJ1183254.1"/>
    </source>
</evidence>